<evidence type="ECO:0008006" key="4">
    <source>
        <dbReference type="Google" id="ProtNLM"/>
    </source>
</evidence>
<evidence type="ECO:0000313" key="2">
    <source>
        <dbReference type="EMBL" id="MFB9072425.1"/>
    </source>
</evidence>
<dbReference type="Proteomes" id="UP001589575">
    <property type="component" value="Unassembled WGS sequence"/>
</dbReference>
<name>A0ABV5G0H1_9MICC</name>
<reference evidence="2 3" key="1">
    <citation type="submission" date="2024-09" db="EMBL/GenBank/DDBJ databases">
        <authorList>
            <person name="Sun Q."/>
            <person name="Mori K."/>
        </authorList>
    </citation>
    <scope>NUCLEOTIDE SEQUENCE [LARGE SCALE GENOMIC DNA]</scope>
    <source>
        <strain evidence="2 3">CCM 7609</strain>
    </source>
</reference>
<evidence type="ECO:0000313" key="3">
    <source>
        <dbReference type="Proteomes" id="UP001589575"/>
    </source>
</evidence>
<protein>
    <recommendedName>
        <fullName evidence="4">Secreted protein</fullName>
    </recommendedName>
</protein>
<accession>A0ABV5G0H1</accession>
<gene>
    <name evidence="2" type="ORF">ACFFX0_14965</name>
</gene>
<comment type="caution">
    <text evidence="2">The sequence shown here is derived from an EMBL/GenBank/DDBJ whole genome shotgun (WGS) entry which is preliminary data.</text>
</comment>
<dbReference type="EMBL" id="JBHMFI010000001">
    <property type="protein sequence ID" value="MFB9072425.1"/>
    <property type="molecule type" value="Genomic_DNA"/>
</dbReference>
<proteinExistence type="predicted"/>
<feature type="region of interest" description="Disordered" evidence="1">
    <location>
        <begin position="32"/>
        <end position="81"/>
    </location>
</feature>
<sequence>MAPPVQVQVALVVRMLRIVRDPCSVARLLGGGLHHAHDSPLGSTGQRTPIPASGPADVIRRDSPEPVQPTAPPEDEHPTWGLFRVDSGSISGVAPGGAGATVRSSRCPELRTVVPWHTTTIRRPSAGC</sequence>
<evidence type="ECO:0000256" key="1">
    <source>
        <dbReference type="SAM" id="MobiDB-lite"/>
    </source>
</evidence>
<organism evidence="2 3">
    <name type="scientific">Citricoccus parietis</name>
    <dbReference type="NCBI Taxonomy" id="592307"/>
    <lineage>
        <taxon>Bacteria</taxon>
        <taxon>Bacillati</taxon>
        <taxon>Actinomycetota</taxon>
        <taxon>Actinomycetes</taxon>
        <taxon>Micrococcales</taxon>
        <taxon>Micrococcaceae</taxon>
        <taxon>Citricoccus</taxon>
    </lineage>
</organism>
<keyword evidence="3" id="KW-1185">Reference proteome</keyword>